<feature type="coiled-coil region" evidence="1">
    <location>
        <begin position="518"/>
        <end position="739"/>
    </location>
</feature>
<feature type="coiled-coil region" evidence="1">
    <location>
        <begin position="16"/>
        <end position="43"/>
    </location>
</feature>
<dbReference type="InterPro" id="IPR037386">
    <property type="entry name" value="CCDC40"/>
</dbReference>
<proteinExistence type="predicted"/>
<comment type="caution">
    <text evidence="2">The sequence shown here is derived from an EMBL/GenBank/DDBJ whole genome shotgun (WGS) entry which is preliminary data.</text>
</comment>
<dbReference type="GO" id="GO:0035082">
    <property type="term" value="P:axoneme assembly"/>
    <property type="evidence" value="ECO:0007669"/>
    <property type="project" value="InterPro"/>
</dbReference>
<keyword evidence="1" id="KW-0175">Coiled coil</keyword>
<feature type="coiled-coil region" evidence="1">
    <location>
        <begin position="156"/>
        <end position="449"/>
    </location>
</feature>
<protein>
    <recommendedName>
        <fullName evidence="4">Coiled-coil domain-containing protein 39</fullName>
    </recommendedName>
</protein>
<dbReference type="STRING" id="6832.A0A553P9Q3"/>
<feature type="coiled-coil region" evidence="1">
    <location>
        <begin position="807"/>
        <end position="841"/>
    </location>
</feature>
<evidence type="ECO:0000313" key="2">
    <source>
        <dbReference type="EMBL" id="TRY74412.1"/>
    </source>
</evidence>
<dbReference type="AlphaFoldDB" id="A0A553P9Q3"/>
<sequence>MEADHPKLQAFQKALNQVLNKRVEETELKIKALRQEKEAKAKLKTQKTKELYEAQSLLKKDEKKLMAITEELHEVTLVRRKLEHDNQELEQMVHSKLIQLRESVQRKQNLKDAYNQILYKQILFEARRVDAAGDVNASNTMAAKTAKDFNQIQEEKRLQDLYLDRLQQKIEDMERQSLEYREQTIAVQEQTQDMKDTLRKAEDEVDNVKKEKSLLLQKWTNSILNVSKQDESIQSLQSTLHTQELDLKRIRAEMDGTKKEIVEQQETHEQKTSIEQRLEKLASQRKAQIKRTEESINDARTDLTTAQEARRNTLNTLEATESEVKQVEHQIQTLRKNVETLDKDKIELEDQIFLLCRDQSCAEKTSKYADKIVQTLRNERSDLESKLAEFQNQLSVTTQKIYEKQAMNSSTLDDEVKIKRQNDVLNKTLDKLEQKLTRTQALIDKRQSAIDLKHKLKAELTDAKTGQGLSPLENELRRVQMEITDVTEFCNQAKIQWIKYQQQFIERTNERSSLNEILNEKTRKYLILEEKKRKLEKEMIAMEQSVDHIQRRLEAKDGYVGRLNAQIQNEQARYEDGLKILESKEITDLEALESVQKAVDDLQTWVSDLDLEIETEKQNALEAEAQMVEWEDRMKACKDTHDLISSQRGREGELEGLRSEVHRLQLRLEQVERQSKVLIENIQNTVQRRETLVDKAANNSHLHQAKKPQLSKSMMNKKIEDLKAKFRKVHREEQALKQLCTSKNSRHEDLEQELEHRGKLLKSIRQTSEEISKEIEAHHDLKDTKLAQILQLQTRSKWYRSVKERKYKMYSKSDEKFQDELEQLQEQNANLKKSVEELEHEFPYLKTNLKRLRLMML</sequence>
<dbReference type="PANTHER" id="PTHR16275">
    <property type="entry name" value="COILED-COIL DOMAIN-CONTAINING PROTEIN 40"/>
    <property type="match status" value="1"/>
</dbReference>
<dbReference type="PANTHER" id="PTHR16275:SF8">
    <property type="entry name" value="COILED-COIL DOMAIN-CONTAINING PROTEIN 40"/>
    <property type="match status" value="1"/>
</dbReference>
<evidence type="ECO:0008006" key="4">
    <source>
        <dbReference type="Google" id="ProtNLM"/>
    </source>
</evidence>
<dbReference type="EMBL" id="VCGU01000005">
    <property type="protein sequence ID" value="TRY74412.1"/>
    <property type="molecule type" value="Genomic_DNA"/>
</dbReference>
<accession>A0A553P9Q3</accession>
<organism evidence="2 3">
    <name type="scientific">Tigriopus californicus</name>
    <name type="common">Marine copepod</name>
    <dbReference type="NCBI Taxonomy" id="6832"/>
    <lineage>
        <taxon>Eukaryota</taxon>
        <taxon>Metazoa</taxon>
        <taxon>Ecdysozoa</taxon>
        <taxon>Arthropoda</taxon>
        <taxon>Crustacea</taxon>
        <taxon>Multicrustacea</taxon>
        <taxon>Hexanauplia</taxon>
        <taxon>Copepoda</taxon>
        <taxon>Harpacticoida</taxon>
        <taxon>Harpacticidae</taxon>
        <taxon>Tigriopus</taxon>
    </lineage>
</organism>
<dbReference type="Proteomes" id="UP000318571">
    <property type="component" value="Chromosome 2"/>
</dbReference>
<evidence type="ECO:0000256" key="1">
    <source>
        <dbReference type="SAM" id="Coils"/>
    </source>
</evidence>
<evidence type="ECO:0000313" key="3">
    <source>
        <dbReference type="Proteomes" id="UP000318571"/>
    </source>
</evidence>
<name>A0A553P9Q3_TIGCA</name>
<reference evidence="2 3" key="1">
    <citation type="journal article" date="2018" name="Nat. Ecol. Evol.">
        <title>Genomic signatures of mitonuclear coevolution across populations of Tigriopus californicus.</title>
        <authorList>
            <person name="Barreto F.S."/>
            <person name="Watson E.T."/>
            <person name="Lima T.G."/>
            <person name="Willett C.S."/>
            <person name="Edmands S."/>
            <person name="Li W."/>
            <person name="Burton R.S."/>
        </authorList>
    </citation>
    <scope>NUCLEOTIDE SEQUENCE [LARGE SCALE GENOMIC DNA]</scope>
    <source>
        <strain evidence="2 3">San Diego</strain>
    </source>
</reference>
<dbReference type="GO" id="GO:0005737">
    <property type="term" value="C:cytoplasm"/>
    <property type="evidence" value="ECO:0007669"/>
    <property type="project" value="TreeGrafter"/>
</dbReference>
<dbReference type="OMA" id="RMQRIQK"/>
<dbReference type="OrthoDB" id="188741at2759"/>
<keyword evidence="3" id="KW-1185">Reference proteome</keyword>
<gene>
    <name evidence="2" type="ORF">TCAL_06333</name>
</gene>